<dbReference type="PROSITE" id="PS50009">
    <property type="entry name" value="RASGEF_CAT"/>
    <property type="match status" value="1"/>
</dbReference>
<dbReference type="OrthoDB" id="546434at2759"/>
<dbReference type="InterPro" id="IPR036964">
    <property type="entry name" value="RASGEF_cat_dom_sf"/>
</dbReference>
<dbReference type="GO" id="GO:0005886">
    <property type="term" value="C:plasma membrane"/>
    <property type="evidence" value="ECO:0007669"/>
    <property type="project" value="TreeGrafter"/>
</dbReference>
<dbReference type="Proteomes" id="UP000799429">
    <property type="component" value="Unassembled WGS sequence"/>
</dbReference>
<name>A0A9P4SDK5_9PEZI</name>
<feature type="compositionally biased region" description="Polar residues" evidence="5">
    <location>
        <begin position="353"/>
        <end position="364"/>
    </location>
</feature>
<dbReference type="InterPro" id="IPR036028">
    <property type="entry name" value="SH3-like_dom_sf"/>
</dbReference>
<dbReference type="GO" id="GO:0007265">
    <property type="term" value="P:Ras protein signal transduction"/>
    <property type="evidence" value="ECO:0007669"/>
    <property type="project" value="TreeGrafter"/>
</dbReference>
<feature type="compositionally biased region" description="Pro residues" evidence="5">
    <location>
        <begin position="556"/>
        <end position="572"/>
    </location>
</feature>
<gene>
    <name evidence="9" type="ORF">M501DRAFT_930678</name>
</gene>
<dbReference type="PROSITE" id="PS50002">
    <property type="entry name" value="SH3"/>
    <property type="match status" value="1"/>
</dbReference>
<organism evidence="9 10">
    <name type="scientific">Patellaria atrata CBS 101060</name>
    <dbReference type="NCBI Taxonomy" id="1346257"/>
    <lineage>
        <taxon>Eukaryota</taxon>
        <taxon>Fungi</taxon>
        <taxon>Dikarya</taxon>
        <taxon>Ascomycota</taxon>
        <taxon>Pezizomycotina</taxon>
        <taxon>Dothideomycetes</taxon>
        <taxon>Dothideomycetes incertae sedis</taxon>
        <taxon>Patellariales</taxon>
        <taxon>Patellariaceae</taxon>
        <taxon>Patellaria</taxon>
    </lineage>
</organism>
<dbReference type="InterPro" id="IPR001452">
    <property type="entry name" value="SH3_domain"/>
</dbReference>
<feature type="compositionally biased region" description="Low complexity" evidence="5">
    <location>
        <begin position="1163"/>
        <end position="1177"/>
    </location>
</feature>
<dbReference type="AlphaFoldDB" id="A0A9P4SDK5"/>
<comment type="caution">
    <text evidence="9">The sequence shown here is derived from an EMBL/GenBank/DDBJ whole genome shotgun (WGS) entry which is preliminary data.</text>
</comment>
<dbReference type="Pfam" id="PF00618">
    <property type="entry name" value="RasGEF_N"/>
    <property type="match status" value="1"/>
</dbReference>
<feature type="compositionally biased region" description="Low complexity" evidence="5">
    <location>
        <begin position="538"/>
        <end position="550"/>
    </location>
</feature>
<feature type="domain" description="Ras-GEF" evidence="7">
    <location>
        <begin position="911"/>
        <end position="1144"/>
    </location>
</feature>
<feature type="region of interest" description="Disordered" evidence="5">
    <location>
        <begin position="640"/>
        <end position="666"/>
    </location>
</feature>
<dbReference type="InterPro" id="IPR008937">
    <property type="entry name" value="Ras-like_GEF"/>
</dbReference>
<dbReference type="Gene3D" id="2.30.30.40">
    <property type="entry name" value="SH3 Domains"/>
    <property type="match status" value="1"/>
</dbReference>
<evidence type="ECO:0000313" key="9">
    <source>
        <dbReference type="EMBL" id="KAF2840640.1"/>
    </source>
</evidence>
<evidence type="ECO:0000259" key="6">
    <source>
        <dbReference type="PROSITE" id="PS50002"/>
    </source>
</evidence>
<feature type="domain" description="N-terminal Ras-GEF" evidence="8">
    <location>
        <begin position="730"/>
        <end position="850"/>
    </location>
</feature>
<sequence length="1198" mass="132963">MRASAMVAPLQITRSPTRRKSNGSSHTRPSSSKSRASLSSKSQHMSPPLTPRASREFDENQSYANFFHNFMRACHDYHPEPAISSKSEESSVVVPINAGDIILVHSVHPNGWADGTLLWSGARGWLPTNYCNPYDEEQMKNLLFSLLNLFDLIRQGDSPAVLYGRDYFRGMIAGVRLLLERTGCLTRESSLVQGSVALRRTRKGLLGDLASLVKSAKRLHRVPDDQDPEVDVLELLAEVESKAFKVVNRGVKFLDIWKELVEAEERYEFDRPLTPPIDPDIDIDRSYREQSESSYGIYSAVSPSELSAPTELDQTTCNSNPSPTLACRALTSTPQAELKQSNSLPSRPLSGQAEPTSVTDRLSHTSRNLTAGKVKLASQHLKDVHYSFLGSMGIFIGANLDSRSLDALDNFPLIIREAAIPHHNILVIVNEVWERDSRQLDILDKAKDAMYANFHDFARAMTRYFCQFDNALNELATLPPDEFLMNAATKCIKSTVECVNITETIIGEIGDFEFEHAGLGLGEEVFDAIESSQQHVPSQSTSCTSTITTQADTDKPLPPPPEPSSRPPPPPILTESKPLPGTPLLSPEPVLTVAPEPVVIESPITVSLRSSQSSLPPLPTFPVPDHATVVESPVEVSPATAKSGHLSFGPSIHTDSTYPNSLRGDEGSIISQASTRATTPDKSPISQQPEPNLLSSFGSITELESVQEEPVNVEVKPSYKTYAHELVYNKEGQISAGSLPALIESLTMHDSPPEPTFAATFFITFRMFTTPIGFLQALADRFNYVGECEEKAKPVRLRVYNVLKKWLETHWNNDTDREALDHIRKFAIEIVAPTLPNAAEKLIELTSKVVEIKEGVIVPKSVSSVGKMSTSGSIHSVSDEQAPSLAVNKNQLMTLKSFVQSGTACTVLDCDPLELARQLTIIASRSFCSLQPEELLGQEWMKEDNKAFNVSAMSTLADNLNAVVVDSIFSVEEPKKRASIIKRWVKVSMSLLELKNYHCLNVVVMGVASTGVKRLERTWEHVSAKTKARHEELKAIVTIKLNYKVLRARLRNEVGPCIPWLGMYLTDLVMNDMGNPKTRQLPGNGSEKGIEAINFNRYMREVKFIGELERFQVPHNLTILPEMQEWIRKEIERVRSNPKLIDPNAQCDRSSQVESKDSHKVRSSVSTESTTSLATTISRESARDRFDFRNFLQKEKSS</sequence>
<feature type="compositionally biased region" description="Polar residues" evidence="5">
    <location>
        <begin position="336"/>
        <end position="345"/>
    </location>
</feature>
<dbReference type="SUPFAM" id="SSF50044">
    <property type="entry name" value="SH3-domain"/>
    <property type="match status" value="1"/>
</dbReference>
<dbReference type="PANTHER" id="PTHR23113">
    <property type="entry name" value="GUANINE NUCLEOTIDE EXCHANGE FACTOR"/>
    <property type="match status" value="1"/>
</dbReference>
<feature type="region of interest" description="Disordered" evidence="5">
    <location>
        <begin position="336"/>
        <end position="364"/>
    </location>
</feature>
<dbReference type="InterPro" id="IPR000651">
    <property type="entry name" value="Ras-like_Gua-exchang_fac_N"/>
</dbReference>
<dbReference type="Gene3D" id="1.20.870.10">
    <property type="entry name" value="Son of sevenless (SoS) protein Chain: S domain 1"/>
    <property type="match status" value="1"/>
</dbReference>
<dbReference type="PROSITE" id="PS50212">
    <property type="entry name" value="RASGEF_NTER"/>
    <property type="match status" value="1"/>
</dbReference>
<evidence type="ECO:0000259" key="7">
    <source>
        <dbReference type="PROSITE" id="PS50009"/>
    </source>
</evidence>
<evidence type="ECO:0000256" key="3">
    <source>
        <dbReference type="PROSITE-ProRule" id="PRU00168"/>
    </source>
</evidence>
<dbReference type="CDD" id="cd06224">
    <property type="entry name" value="REM"/>
    <property type="match status" value="1"/>
</dbReference>
<dbReference type="InterPro" id="IPR023578">
    <property type="entry name" value="Ras_GEF_dom_sf"/>
</dbReference>
<evidence type="ECO:0000256" key="2">
    <source>
        <dbReference type="ARBA" id="ARBA00022658"/>
    </source>
</evidence>
<dbReference type="SMART" id="SM00326">
    <property type="entry name" value="SH3"/>
    <property type="match status" value="1"/>
</dbReference>
<evidence type="ECO:0000259" key="8">
    <source>
        <dbReference type="PROSITE" id="PS50212"/>
    </source>
</evidence>
<dbReference type="EMBL" id="MU006092">
    <property type="protein sequence ID" value="KAF2840640.1"/>
    <property type="molecule type" value="Genomic_DNA"/>
</dbReference>
<keyword evidence="2 3" id="KW-0344">Guanine-nucleotide releasing factor</keyword>
<protein>
    <submittedName>
        <fullName evidence="9">Ras GEF</fullName>
    </submittedName>
</protein>
<dbReference type="PANTHER" id="PTHR23113:SF354">
    <property type="entry name" value="BUD SITE SELECTION PROTEIN 5"/>
    <property type="match status" value="1"/>
</dbReference>
<accession>A0A9P4SDK5</accession>
<feature type="region of interest" description="Disordered" evidence="5">
    <location>
        <begin position="530"/>
        <end position="588"/>
    </location>
</feature>
<dbReference type="SMART" id="SM00147">
    <property type="entry name" value="RasGEF"/>
    <property type="match status" value="1"/>
</dbReference>
<feature type="region of interest" description="Disordered" evidence="5">
    <location>
        <begin position="1"/>
        <end position="54"/>
    </location>
</feature>
<evidence type="ECO:0000256" key="4">
    <source>
        <dbReference type="PROSITE-ProRule" id="PRU00192"/>
    </source>
</evidence>
<evidence type="ECO:0000313" key="10">
    <source>
        <dbReference type="Proteomes" id="UP000799429"/>
    </source>
</evidence>
<reference evidence="9" key="1">
    <citation type="journal article" date="2020" name="Stud. Mycol.">
        <title>101 Dothideomycetes genomes: a test case for predicting lifestyles and emergence of pathogens.</title>
        <authorList>
            <person name="Haridas S."/>
            <person name="Albert R."/>
            <person name="Binder M."/>
            <person name="Bloem J."/>
            <person name="Labutti K."/>
            <person name="Salamov A."/>
            <person name="Andreopoulos B."/>
            <person name="Baker S."/>
            <person name="Barry K."/>
            <person name="Bills G."/>
            <person name="Bluhm B."/>
            <person name="Cannon C."/>
            <person name="Castanera R."/>
            <person name="Culley D."/>
            <person name="Daum C."/>
            <person name="Ezra D."/>
            <person name="Gonzalez J."/>
            <person name="Henrissat B."/>
            <person name="Kuo A."/>
            <person name="Liang C."/>
            <person name="Lipzen A."/>
            <person name="Lutzoni F."/>
            <person name="Magnuson J."/>
            <person name="Mondo S."/>
            <person name="Nolan M."/>
            <person name="Ohm R."/>
            <person name="Pangilinan J."/>
            <person name="Park H.-J."/>
            <person name="Ramirez L."/>
            <person name="Alfaro M."/>
            <person name="Sun H."/>
            <person name="Tritt A."/>
            <person name="Yoshinaga Y."/>
            <person name="Zwiers L.-H."/>
            <person name="Turgeon B."/>
            <person name="Goodwin S."/>
            <person name="Spatafora J."/>
            <person name="Crous P."/>
            <person name="Grigoriev I."/>
        </authorList>
    </citation>
    <scope>NUCLEOTIDE SEQUENCE</scope>
    <source>
        <strain evidence="9">CBS 101060</strain>
    </source>
</reference>
<feature type="region of interest" description="Disordered" evidence="5">
    <location>
        <begin position="1139"/>
        <end position="1177"/>
    </location>
</feature>
<dbReference type="InterPro" id="IPR001895">
    <property type="entry name" value="RASGEF_cat_dom"/>
</dbReference>
<feature type="domain" description="SH3" evidence="6">
    <location>
        <begin position="66"/>
        <end position="136"/>
    </location>
</feature>
<evidence type="ECO:0000256" key="5">
    <source>
        <dbReference type="SAM" id="MobiDB-lite"/>
    </source>
</evidence>
<proteinExistence type="predicted"/>
<dbReference type="GO" id="GO:0005085">
    <property type="term" value="F:guanyl-nucleotide exchange factor activity"/>
    <property type="evidence" value="ECO:0007669"/>
    <property type="project" value="UniProtKB-KW"/>
</dbReference>
<feature type="region of interest" description="Disordered" evidence="5">
    <location>
        <begin position="675"/>
        <end position="694"/>
    </location>
</feature>
<dbReference type="SUPFAM" id="SSF48366">
    <property type="entry name" value="Ras GEF"/>
    <property type="match status" value="1"/>
</dbReference>
<evidence type="ECO:0000256" key="1">
    <source>
        <dbReference type="ARBA" id="ARBA00022443"/>
    </source>
</evidence>
<dbReference type="Pfam" id="PF00617">
    <property type="entry name" value="RasGEF"/>
    <property type="match status" value="1"/>
</dbReference>
<keyword evidence="1 4" id="KW-0728">SH3 domain</keyword>
<keyword evidence="10" id="KW-1185">Reference proteome</keyword>
<feature type="compositionally biased region" description="Low complexity" evidence="5">
    <location>
        <begin position="24"/>
        <end position="42"/>
    </location>
</feature>
<dbReference type="SMART" id="SM00229">
    <property type="entry name" value="RasGEFN"/>
    <property type="match status" value="1"/>
</dbReference>
<dbReference type="Gene3D" id="1.10.840.10">
    <property type="entry name" value="Ras guanine-nucleotide exchange factors catalytic domain"/>
    <property type="match status" value="1"/>
</dbReference>